<evidence type="ECO:0000313" key="1">
    <source>
        <dbReference type="EMBL" id="CAE6946506.1"/>
    </source>
</evidence>
<organism evidence="1 2">
    <name type="scientific">Paraburkholderia domus</name>
    <dbReference type="NCBI Taxonomy" id="2793075"/>
    <lineage>
        <taxon>Bacteria</taxon>
        <taxon>Pseudomonadati</taxon>
        <taxon>Pseudomonadota</taxon>
        <taxon>Betaproteobacteria</taxon>
        <taxon>Burkholderiales</taxon>
        <taxon>Burkholderiaceae</taxon>
        <taxon>Paraburkholderia</taxon>
    </lineage>
</organism>
<sequence>MGVGMQMTDLSFAGSAPIEAEAGVQLVRIGRMLRRLRS</sequence>
<proteinExistence type="predicted"/>
<protein>
    <submittedName>
        <fullName evidence="1">Uncharacterized protein</fullName>
    </submittedName>
</protein>
<accession>A0A9N8R5W8</accession>
<comment type="caution">
    <text evidence="1">The sequence shown here is derived from an EMBL/GenBank/DDBJ whole genome shotgun (WGS) entry which is preliminary data.</text>
</comment>
<reference evidence="1" key="1">
    <citation type="submission" date="2021-02" db="EMBL/GenBank/DDBJ databases">
        <authorList>
            <person name="Vanwijnsberghe S."/>
        </authorList>
    </citation>
    <scope>NUCLEOTIDE SEQUENCE</scope>
    <source>
        <strain evidence="1">R-70211</strain>
    </source>
</reference>
<gene>
    <name evidence="1" type="ORF">R70211_05998</name>
</gene>
<evidence type="ECO:0000313" key="2">
    <source>
        <dbReference type="Proteomes" id="UP000675121"/>
    </source>
</evidence>
<dbReference type="AlphaFoldDB" id="A0A9N8R5W8"/>
<keyword evidence="2" id="KW-1185">Reference proteome</keyword>
<name>A0A9N8R5W8_9BURK</name>
<dbReference type="EMBL" id="CAJNAS010000021">
    <property type="protein sequence ID" value="CAE6946506.1"/>
    <property type="molecule type" value="Genomic_DNA"/>
</dbReference>
<dbReference type="Proteomes" id="UP000675121">
    <property type="component" value="Unassembled WGS sequence"/>
</dbReference>